<comment type="caution">
    <text evidence="1">The sequence shown here is derived from an EMBL/GenBank/DDBJ whole genome shotgun (WGS) entry which is preliminary data.</text>
</comment>
<evidence type="ECO:0000313" key="2">
    <source>
        <dbReference type="Proteomes" id="UP001165186"/>
    </source>
</evidence>
<name>A0ACB5S4C8_9PEZI</name>
<gene>
    <name evidence="1" type="primary">g2918</name>
    <name evidence="1" type="ORF">NpPPO83_00002918</name>
</gene>
<keyword evidence="2" id="KW-1185">Reference proteome</keyword>
<sequence>MARTGGSKKNDPFAVRAAPPPGGLMKLKPKAKLKGVWKPFDLGDPDIGANERDEIMDEFGHRLPDPVWLRVNPGKQDGELRFIQYPNRDVSAHTWSDEKYEWVELGRYSCARKIIEGKVMSTEFLHDNATAVLNAPGNCFPAAPGPKHKARSPRTVSLRFPVHYLWISERDRVSYFVVTFFA</sequence>
<organism evidence="1 2">
    <name type="scientific">Neofusicoccum parvum</name>
    <dbReference type="NCBI Taxonomy" id="310453"/>
    <lineage>
        <taxon>Eukaryota</taxon>
        <taxon>Fungi</taxon>
        <taxon>Dikarya</taxon>
        <taxon>Ascomycota</taxon>
        <taxon>Pezizomycotina</taxon>
        <taxon>Dothideomycetes</taxon>
        <taxon>Dothideomycetes incertae sedis</taxon>
        <taxon>Botryosphaeriales</taxon>
        <taxon>Botryosphaeriaceae</taxon>
        <taxon>Neofusicoccum</taxon>
    </lineage>
</organism>
<dbReference type="Proteomes" id="UP001165186">
    <property type="component" value="Unassembled WGS sequence"/>
</dbReference>
<reference evidence="1" key="1">
    <citation type="submission" date="2024-09" db="EMBL/GenBank/DDBJ databases">
        <title>Draft Genome Sequences of Neofusicoccum parvum.</title>
        <authorList>
            <person name="Ashida A."/>
            <person name="Camagna M."/>
            <person name="Tanaka A."/>
            <person name="Takemoto D."/>
        </authorList>
    </citation>
    <scope>NUCLEOTIDE SEQUENCE</scope>
    <source>
        <strain evidence="1">PPO83</strain>
    </source>
</reference>
<evidence type="ECO:0000313" key="1">
    <source>
        <dbReference type="EMBL" id="GME27563.1"/>
    </source>
</evidence>
<protein>
    <submittedName>
        <fullName evidence="1">Ubiquitin homeostasis protein lub1</fullName>
    </submittedName>
</protein>
<accession>A0ACB5S4C8</accession>
<proteinExistence type="predicted"/>
<dbReference type="EMBL" id="BSXG01000038">
    <property type="protein sequence ID" value="GME27563.1"/>
    <property type="molecule type" value="Genomic_DNA"/>
</dbReference>